<comment type="similarity">
    <text evidence="1">Belongs to the cycloisomerase 2 family.</text>
</comment>
<dbReference type="Proteomes" id="UP001272242">
    <property type="component" value="Unassembled WGS sequence"/>
</dbReference>
<dbReference type="RefSeq" id="WP_320684836.1">
    <property type="nucleotide sequence ID" value="NZ_JAXBLV010000002.1"/>
</dbReference>
<reference evidence="5" key="1">
    <citation type="journal article" date="2023" name="Mar. Drugs">
        <title>Gemmata algarum, a Novel Planctomycete Isolated from an Algal Mat, Displays Antimicrobial Activity.</title>
        <authorList>
            <person name="Kumar G."/>
            <person name="Kallscheuer N."/>
            <person name="Kashif M."/>
            <person name="Ahamad S."/>
            <person name="Jagadeeshwari U."/>
            <person name="Pannikurungottu S."/>
            <person name="Haufschild T."/>
            <person name="Kabuu M."/>
            <person name="Sasikala C."/>
            <person name="Jogler C."/>
            <person name="Ramana C."/>
        </authorList>
    </citation>
    <scope>NUCLEOTIDE SEQUENCE [LARGE SCALE GENOMIC DNA]</scope>
    <source>
        <strain evidence="5">JC673</strain>
    </source>
</reference>
<proteinExistence type="inferred from homology"/>
<keyword evidence="2" id="KW-0313">Glucose metabolism</keyword>
<feature type="chain" id="PRO_5047023300" evidence="3">
    <location>
        <begin position="22"/>
        <end position="371"/>
    </location>
</feature>
<accession>A0ABU5ER54</accession>
<dbReference type="PANTHER" id="PTHR30344:SF1">
    <property type="entry name" value="6-PHOSPHOGLUCONOLACTONASE"/>
    <property type="match status" value="1"/>
</dbReference>
<evidence type="ECO:0000313" key="4">
    <source>
        <dbReference type="EMBL" id="MDY3557812.1"/>
    </source>
</evidence>
<organism evidence="4 5">
    <name type="scientific">Gemmata algarum</name>
    <dbReference type="NCBI Taxonomy" id="2975278"/>
    <lineage>
        <taxon>Bacteria</taxon>
        <taxon>Pseudomonadati</taxon>
        <taxon>Planctomycetota</taxon>
        <taxon>Planctomycetia</taxon>
        <taxon>Gemmatales</taxon>
        <taxon>Gemmataceae</taxon>
        <taxon>Gemmata</taxon>
    </lineage>
</organism>
<gene>
    <name evidence="4" type="ORF">R5W23_003077</name>
</gene>
<evidence type="ECO:0000256" key="3">
    <source>
        <dbReference type="SAM" id="SignalP"/>
    </source>
</evidence>
<sequence length="371" mass="38949">MLISRLALVAALTAVGSAANAAEHWVYFGTYTGKRETDSKGIYRAKFDDANGTLTAPELAAEMDSPSFVTVHPNKQFLYAVGEGGGKEGGPVVAFAIDAKTGELKKLNEDKSGGPGPCYIVISPKGEFAAVANYGGGSTCVFAVEADGKLGKRLGFVQHTGSSTNPNRQKEPHAHCCAFNAAGDHLYTVDLGIDKIKVFHVSLKKGVEEDTDEDITTPPGSGPRHIAFAPDGKGIYVCGELDSTVNVIKGGKVVQSLSTLPKPTPGNSTAECIISPDGKFVYVSNRGHNTVAAFKVKEDRTLEPAGHIAGDIKTPRNFNIDPSGKWMLIASQDGGKVGVWARDAATGGAKETGTTVPVSRCVCVKFVPVKQ</sequence>
<feature type="signal peptide" evidence="3">
    <location>
        <begin position="1"/>
        <end position="21"/>
    </location>
</feature>
<dbReference type="EMBL" id="JAXBLV010000002">
    <property type="protein sequence ID" value="MDY3557812.1"/>
    <property type="molecule type" value="Genomic_DNA"/>
</dbReference>
<protein>
    <submittedName>
        <fullName evidence="4">Lactonase family protein</fullName>
    </submittedName>
</protein>
<dbReference type="PANTHER" id="PTHR30344">
    <property type="entry name" value="6-PHOSPHOGLUCONOLACTONASE-RELATED"/>
    <property type="match status" value="1"/>
</dbReference>
<evidence type="ECO:0000256" key="2">
    <source>
        <dbReference type="ARBA" id="ARBA00022526"/>
    </source>
</evidence>
<name>A0ABU5ER54_9BACT</name>
<evidence type="ECO:0000313" key="5">
    <source>
        <dbReference type="Proteomes" id="UP001272242"/>
    </source>
</evidence>
<dbReference type="InterPro" id="IPR011048">
    <property type="entry name" value="Haem_d1_sf"/>
</dbReference>
<dbReference type="Gene3D" id="2.130.10.10">
    <property type="entry name" value="YVTN repeat-like/Quinoprotein amine dehydrogenase"/>
    <property type="match status" value="1"/>
</dbReference>
<dbReference type="InterPro" id="IPR015943">
    <property type="entry name" value="WD40/YVTN_repeat-like_dom_sf"/>
</dbReference>
<keyword evidence="2" id="KW-0119">Carbohydrate metabolism</keyword>
<keyword evidence="5" id="KW-1185">Reference proteome</keyword>
<dbReference type="InterPro" id="IPR019405">
    <property type="entry name" value="Lactonase_7-beta_prop"/>
</dbReference>
<dbReference type="Pfam" id="PF10282">
    <property type="entry name" value="Lactonase"/>
    <property type="match status" value="1"/>
</dbReference>
<evidence type="ECO:0000256" key="1">
    <source>
        <dbReference type="ARBA" id="ARBA00005564"/>
    </source>
</evidence>
<dbReference type="InterPro" id="IPR050282">
    <property type="entry name" value="Cycloisomerase_2"/>
</dbReference>
<comment type="caution">
    <text evidence="4">The sequence shown here is derived from an EMBL/GenBank/DDBJ whole genome shotgun (WGS) entry which is preliminary data.</text>
</comment>
<dbReference type="SUPFAM" id="SSF51004">
    <property type="entry name" value="C-terminal (heme d1) domain of cytochrome cd1-nitrite reductase"/>
    <property type="match status" value="1"/>
</dbReference>
<keyword evidence="3" id="KW-0732">Signal</keyword>